<reference evidence="5 6" key="1">
    <citation type="submission" date="2023-05" db="EMBL/GenBank/DDBJ databases">
        <title>Pseudodonghicola sp. nov.</title>
        <authorList>
            <person name="Huang J."/>
        </authorList>
    </citation>
    <scope>NUCLEOTIDE SEQUENCE [LARGE SCALE GENOMIC DNA]</scope>
    <source>
        <strain evidence="5 6">IC7</strain>
    </source>
</reference>
<dbReference type="RefSeq" id="WP_284481135.1">
    <property type="nucleotide sequence ID" value="NZ_JASNJD010000007.1"/>
</dbReference>
<comment type="caution">
    <text evidence="5">The sequence shown here is derived from an EMBL/GenBank/DDBJ whole genome shotgun (WGS) entry which is preliminary data.</text>
</comment>
<dbReference type="Gene3D" id="3.90.79.10">
    <property type="entry name" value="Nucleoside Triphosphate Pyrophosphohydrolase"/>
    <property type="match status" value="1"/>
</dbReference>
<dbReference type="InterPro" id="IPR047198">
    <property type="entry name" value="DDP-like_NUDIX"/>
</dbReference>
<proteinExistence type="predicted"/>
<dbReference type="Proteomes" id="UP001243757">
    <property type="component" value="Unassembled WGS sequence"/>
</dbReference>
<dbReference type="PANTHER" id="PTHR12629">
    <property type="entry name" value="DIPHOSPHOINOSITOL POLYPHOSPHATE PHOSPHOHYDROLASE"/>
    <property type="match status" value="1"/>
</dbReference>
<protein>
    <submittedName>
        <fullName evidence="5">NUDIX domain-containing protein</fullName>
    </submittedName>
</protein>
<evidence type="ECO:0000256" key="3">
    <source>
        <dbReference type="ARBA" id="ARBA00022801"/>
    </source>
</evidence>
<accession>A0ABT7F137</accession>
<sequence length="147" mass="16923">MAQGKSGGKARKQYGALPYLYLGGKLRVVLITSRTSKSWIFPKGRRIPGMSRPEGALQEAREEAGVVGRRCGGMKMRGIIDHPDGRIDLTLYPMRVETLRKRWPEVHERRRAVVSVRRAEKMLTFKTSRRMLRTWARKHRKAPGKRV</sequence>
<keyword evidence="4" id="KW-0460">Magnesium</keyword>
<keyword evidence="3" id="KW-0378">Hydrolase</keyword>
<dbReference type="CDD" id="cd04666">
    <property type="entry name" value="NUDIX_DIPP2_like_Nudt4"/>
    <property type="match status" value="1"/>
</dbReference>
<evidence type="ECO:0000313" key="5">
    <source>
        <dbReference type="EMBL" id="MDK3018321.1"/>
    </source>
</evidence>
<gene>
    <name evidence="5" type="ORF">QO033_11585</name>
</gene>
<evidence type="ECO:0000313" key="6">
    <source>
        <dbReference type="Proteomes" id="UP001243757"/>
    </source>
</evidence>
<evidence type="ECO:0000256" key="4">
    <source>
        <dbReference type="ARBA" id="ARBA00022842"/>
    </source>
</evidence>
<name>A0ABT7F137_9RHOB</name>
<dbReference type="PANTHER" id="PTHR12629:SF0">
    <property type="entry name" value="DIPHOSPHOINOSITOL-POLYPHOSPHATE DIPHOSPHATASE"/>
    <property type="match status" value="1"/>
</dbReference>
<dbReference type="EMBL" id="JASNJD010000007">
    <property type="protein sequence ID" value="MDK3018321.1"/>
    <property type="molecule type" value="Genomic_DNA"/>
</dbReference>
<dbReference type="SUPFAM" id="SSF55811">
    <property type="entry name" value="Nudix"/>
    <property type="match status" value="1"/>
</dbReference>
<keyword evidence="6" id="KW-1185">Reference proteome</keyword>
<organism evidence="5 6">
    <name type="scientific">Pseudodonghicola flavimaris</name>
    <dbReference type="NCBI Taxonomy" id="3050036"/>
    <lineage>
        <taxon>Bacteria</taxon>
        <taxon>Pseudomonadati</taxon>
        <taxon>Pseudomonadota</taxon>
        <taxon>Alphaproteobacteria</taxon>
        <taxon>Rhodobacterales</taxon>
        <taxon>Paracoccaceae</taxon>
        <taxon>Pseudodonghicola</taxon>
    </lineage>
</organism>
<comment type="cofactor">
    <cofactor evidence="1">
        <name>Mg(2+)</name>
        <dbReference type="ChEBI" id="CHEBI:18420"/>
    </cofactor>
</comment>
<evidence type="ECO:0000256" key="1">
    <source>
        <dbReference type="ARBA" id="ARBA00001946"/>
    </source>
</evidence>
<evidence type="ECO:0000256" key="2">
    <source>
        <dbReference type="ARBA" id="ARBA00022723"/>
    </source>
</evidence>
<dbReference type="InterPro" id="IPR015797">
    <property type="entry name" value="NUDIX_hydrolase-like_dom_sf"/>
</dbReference>
<keyword evidence="2" id="KW-0479">Metal-binding</keyword>